<evidence type="ECO:0000259" key="20">
    <source>
        <dbReference type="SMART" id="SM00934"/>
    </source>
</evidence>
<evidence type="ECO:0000256" key="17">
    <source>
        <dbReference type="ARBA" id="ARBA00063898"/>
    </source>
</evidence>
<evidence type="ECO:0000256" key="18">
    <source>
        <dbReference type="PIRSR" id="PIRSR614732-1"/>
    </source>
</evidence>
<dbReference type="Gene3D" id="3.40.50.2020">
    <property type="match status" value="1"/>
</dbReference>
<dbReference type="CDD" id="cd06223">
    <property type="entry name" value="PRTases_typeI"/>
    <property type="match status" value="1"/>
</dbReference>
<evidence type="ECO:0000256" key="15">
    <source>
        <dbReference type="ARBA" id="ARBA00051700"/>
    </source>
</evidence>
<dbReference type="NCBIfam" id="NF010382">
    <property type="entry name" value="PRK13809.1"/>
    <property type="match status" value="1"/>
</dbReference>
<dbReference type="FunFam" id="3.20.20.70:FF:000092">
    <property type="entry name" value="Uridine monophosphate synthetase"/>
    <property type="match status" value="1"/>
</dbReference>
<accession>A0A8S3YWR9</accession>
<dbReference type="SUPFAM" id="SSF53271">
    <property type="entry name" value="PRTase-like"/>
    <property type="match status" value="1"/>
</dbReference>
<dbReference type="InterPro" id="IPR018089">
    <property type="entry name" value="OMPdecase_AS"/>
</dbReference>
<keyword evidence="9" id="KW-0808">Transferase</keyword>
<comment type="similarity">
    <text evidence="3">In the N-terminal section; belongs to the purine/pyrimidine phosphoribosyltransferase family.</text>
</comment>
<dbReference type="InterPro" id="IPR001754">
    <property type="entry name" value="OMPdeCOase_dom"/>
</dbReference>
<protein>
    <recommendedName>
        <fullName evidence="7">Uridine 5'-monophosphate synthase</fullName>
        <ecNumber evidence="5">2.4.2.10</ecNumber>
        <ecNumber evidence="6">4.1.1.23</ecNumber>
    </recommendedName>
</protein>
<comment type="function">
    <text evidence="16">Bifunctional enzyme catalyzing the last two steps of de novo pyrimidine biosynthesis, orotate phosphoribosyltransferase (OPRT), which converts orotate to orotidine-5'-monophosphate (OMP), and orotidine-5'-monophosphate decarboxylase (ODC), the terminal enzymatic reaction that decarboxylates OMP to uridine monophosphate (UMP).</text>
</comment>
<dbReference type="PANTHER" id="PTHR19278">
    <property type="entry name" value="OROTATE PHOSPHORIBOSYLTRANSFERASE"/>
    <property type="match status" value="1"/>
</dbReference>
<dbReference type="InterPro" id="IPR004467">
    <property type="entry name" value="Or_phspho_trans_dom"/>
</dbReference>
<dbReference type="FunFam" id="3.40.50.2020:FF:000025">
    <property type="entry name" value="Uridine monophosphate synthetase"/>
    <property type="match status" value="1"/>
</dbReference>
<dbReference type="PANTHER" id="PTHR19278:SF9">
    <property type="entry name" value="URIDINE 5'-MONOPHOSPHATE SYNTHASE"/>
    <property type="match status" value="1"/>
</dbReference>
<keyword evidence="11" id="KW-0665">Pyrimidine biosynthesis</keyword>
<feature type="active site" description="For OMPdecase activity" evidence="18">
    <location>
        <position position="310"/>
    </location>
</feature>
<feature type="domain" description="Orotidine 5'-phosphate decarboxylase" evidence="20">
    <location>
        <begin position="249"/>
        <end position="462"/>
    </location>
</feature>
<dbReference type="InterPro" id="IPR011060">
    <property type="entry name" value="RibuloseP-bd_barrel"/>
</dbReference>
<comment type="pathway">
    <text evidence="1">Pyrimidine metabolism; UMP biosynthesis via de novo pathway; UMP from orotate: step 2/2.</text>
</comment>
<dbReference type="EC" id="4.1.1.23" evidence="6"/>
<evidence type="ECO:0000313" key="21">
    <source>
        <dbReference type="EMBL" id="CAG5121189.1"/>
    </source>
</evidence>
<feature type="active site" description="For OMPdecase activity" evidence="18">
    <location>
        <position position="313"/>
    </location>
</feature>
<dbReference type="InterPro" id="IPR029057">
    <property type="entry name" value="PRTase-like"/>
</dbReference>
<comment type="subunit">
    <text evidence="17">Homodimer; dimerization is required for enzymatic activity.</text>
</comment>
<dbReference type="GO" id="GO:0004588">
    <property type="term" value="F:orotate phosphoribosyltransferase activity"/>
    <property type="evidence" value="ECO:0007669"/>
    <property type="project" value="UniProtKB-EC"/>
</dbReference>
<organism evidence="21 22">
    <name type="scientific">Candidula unifasciata</name>
    <dbReference type="NCBI Taxonomy" id="100452"/>
    <lineage>
        <taxon>Eukaryota</taxon>
        <taxon>Metazoa</taxon>
        <taxon>Spiralia</taxon>
        <taxon>Lophotrochozoa</taxon>
        <taxon>Mollusca</taxon>
        <taxon>Gastropoda</taxon>
        <taxon>Heterobranchia</taxon>
        <taxon>Euthyneura</taxon>
        <taxon>Panpulmonata</taxon>
        <taxon>Eupulmonata</taxon>
        <taxon>Stylommatophora</taxon>
        <taxon>Helicina</taxon>
        <taxon>Helicoidea</taxon>
        <taxon>Geomitridae</taxon>
        <taxon>Candidula</taxon>
    </lineage>
</organism>
<feature type="binding site" evidence="19">
    <location>
        <position position="446"/>
    </location>
    <ligand>
        <name>substrate</name>
    </ligand>
</feature>
<gene>
    <name evidence="21" type="ORF">CUNI_LOCUS6747</name>
</gene>
<evidence type="ECO:0000256" key="5">
    <source>
        <dbReference type="ARBA" id="ARBA00011971"/>
    </source>
</evidence>
<feature type="binding site" evidence="19">
    <location>
        <position position="447"/>
    </location>
    <ligand>
        <name>substrate</name>
    </ligand>
</feature>
<evidence type="ECO:0000256" key="11">
    <source>
        <dbReference type="ARBA" id="ARBA00022975"/>
    </source>
</evidence>
<feature type="binding site" evidence="19">
    <location>
        <position position="426"/>
    </location>
    <ligand>
        <name>substrate</name>
    </ligand>
</feature>
<evidence type="ECO:0000256" key="12">
    <source>
        <dbReference type="ARBA" id="ARBA00023239"/>
    </source>
</evidence>
<evidence type="ECO:0000256" key="13">
    <source>
        <dbReference type="ARBA" id="ARBA00023268"/>
    </source>
</evidence>
<feature type="binding site" evidence="19">
    <location>
        <position position="255"/>
    </location>
    <ligand>
        <name>substrate</name>
    </ligand>
</feature>
<dbReference type="NCBIfam" id="TIGR00336">
    <property type="entry name" value="pyrE"/>
    <property type="match status" value="1"/>
</dbReference>
<dbReference type="GO" id="GO:0006207">
    <property type="term" value="P:'de novo' pyrimidine nucleobase biosynthetic process"/>
    <property type="evidence" value="ECO:0007669"/>
    <property type="project" value="InterPro"/>
</dbReference>
<evidence type="ECO:0000313" key="22">
    <source>
        <dbReference type="Proteomes" id="UP000678393"/>
    </source>
</evidence>
<dbReference type="GO" id="GO:0004590">
    <property type="term" value="F:orotidine-5'-phosphate decarboxylase activity"/>
    <property type="evidence" value="ECO:0007669"/>
    <property type="project" value="UniProtKB-EC"/>
</dbReference>
<evidence type="ECO:0000256" key="4">
    <source>
        <dbReference type="ARBA" id="ARBA00009769"/>
    </source>
</evidence>
<evidence type="ECO:0000256" key="2">
    <source>
        <dbReference type="ARBA" id="ARBA00004889"/>
    </source>
</evidence>
<evidence type="ECO:0000256" key="19">
    <source>
        <dbReference type="PIRSR" id="PIRSR614732-2"/>
    </source>
</evidence>
<dbReference type="Pfam" id="PF00156">
    <property type="entry name" value="Pribosyltran"/>
    <property type="match status" value="1"/>
</dbReference>
<dbReference type="Proteomes" id="UP000678393">
    <property type="component" value="Unassembled WGS sequence"/>
</dbReference>
<dbReference type="InterPro" id="IPR000836">
    <property type="entry name" value="PRTase_dom"/>
</dbReference>
<dbReference type="HAMAP" id="MF_01208">
    <property type="entry name" value="PyrE"/>
    <property type="match status" value="1"/>
</dbReference>
<keyword evidence="10" id="KW-0210">Decarboxylase</keyword>
<dbReference type="InterPro" id="IPR023031">
    <property type="entry name" value="OPRT"/>
</dbReference>
<dbReference type="NCBIfam" id="TIGR01740">
    <property type="entry name" value="pyrF"/>
    <property type="match status" value="1"/>
</dbReference>
<evidence type="ECO:0000256" key="6">
    <source>
        <dbReference type="ARBA" id="ARBA00012321"/>
    </source>
</evidence>
<feature type="binding site" evidence="19">
    <location>
        <position position="368"/>
    </location>
    <ligand>
        <name>substrate</name>
    </ligand>
</feature>
<evidence type="ECO:0000256" key="10">
    <source>
        <dbReference type="ARBA" id="ARBA00022793"/>
    </source>
</evidence>
<evidence type="ECO:0000256" key="8">
    <source>
        <dbReference type="ARBA" id="ARBA00022676"/>
    </source>
</evidence>
<dbReference type="SMART" id="SM00934">
    <property type="entry name" value="OMPdecase"/>
    <property type="match status" value="1"/>
</dbReference>
<comment type="catalytic activity">
    <reaction evidence="15">
        <text>orotidine 5'-phosphate + diphosphate = orotate + 5-phospho-alpha-D-ribose 1-diphosphate</text>
        <dbReference type="Rhea" id="RHEA:10380"/>
        <dbReference type="ChEBI" id="CHEBI:30839"/>
        <dbReference type="ChEBI" id="CHEBI:33019"/>
        <dbReference type="ChEBI" id="CHEBI:57538"/>
        <dbReference type="ChEBI" id="CHEBI:58017"/>
        <dbReference type="EC" id="2.4.2.10"/>
    </reaction>
    <physiologicalReaction direction="right-to-left" evidence="15">
        <dbReference type="Rhea" id="RHEA:10382"/>
    </physiologicalReaction>
</comment>
<comment type="catalytic activity">
    <reaction evidence="14">
        <text>orotidine 5'-phosphate + H(+) = UMP + CO2</text>
        <dbReference type="Rhea" id="RHEA:11596"/>
        <dbReference type="ChEBI" id="CHEBI:15378"/>
        <dbReference type="ChEBI" id="CHEBI:16526"/>
        <dbReference type="ChEBI" id="CHEBI:57538"/>
        <dbReference type="ChEBI" id="CHEBI:57865"/>
        <dbReference type="EC" id="4.1.1.23"/>
    </reaction>
    <physiologicalReaction direction="left-to-right" evidence="14">
        <dbReference type="Rhea" id="RHEA:11597"/>
    </physiologicalReaction>
</comment>
<dbReference type="GO" id="GO:0044205">
    <property type="term" value="P:'de novo' UMP biosynthetic process"/>
    <property type="evidence" value="ECO:0007669"/>
    <property type="project" value="InterPro"/>
</dbReference>
<dbReference type="CDD" id="cd04725">
    <property type="entry name" value="OMP_decarboxylase_like"/>
    <property type="match status" value="1"/>
</dbReference>
<dbReference type="InterPro" id="IPR014732">
    <property type="entry name" value="OMPdecase"/>
</dbReference>
<dbReference type="EC" id="2.4.2.10" evidence="5"/>
<evidence type="ECO:0000256" key="14">
    <source>
        <dbReference type="ARBA" id="ARBA00051583"/>
    </source>
</evidence>
<keyword evidence="8" id="KW-0328">Glycosyltransferase</keyword>
<feature type="active site" description="For OMPdecase activity" evidence="18">
    <location>
        <position position="308"/>
    </location>
</feature>
<comment type="pathway">
    <text evidence="2">Pyrimidine metabolism; UMP biosynthesis via de novo pathway; UMP from orotate: step 1/2.</text>
</comment>
<evidence type="ECO:0000256" key="1">
    <source>
        <dbReference type="ARBA" id="ARBA00004861"/>
    </source>
</evidence>
<comment type="similarity">
    <text evidence="4">In the C-terminal section; belongs to the OMP decarboxylase family.</text>
</comment>
<dbReference type="SUPFAM" id="SSF51366">
    <property type="entry name" value="Ribulose-phoshate binding barrel"/>
    <property type="match status" value="1"/>
</dbReference>
<name>A0A8S3YWR9_9EUPU</name>
<proteinExistence type="inferred from homology"/>
<keyword evidence="22" id="KW-1185">Reference proteome</keyword>
<comment type="caution">
    <text evidence="21">The sequence shown here is derived from an EMBL/GenBank/DDBJ whole genome shotgun (WGS) entry which is preliminary data.</text>
</comment>
<keyword evidence="12" id="KW-0456">Lyase</keyword>
<evidence type="ECO:0000256" key="7">
    <source>
        <dbReference type="ARBA" id="ARBA00015047"/>
    </source>
</evidence>
<dbReference type="Pfam" id="PF00215">
    <property type="entry name" value="OMPdecase"/>
    <property type="match status" value="1"/>
</dbReference>
<dbReference type="AlphaFoldDB" id="A0A8S3YWR9"/>
<dbReference type="OrthoDB" id="10263753at2759"/>
<feature type="binding site" evidence="19">
    <location>
        <position position="277"/>
    </location>
    <ligand>
        <name>substrate</name>
    </ligand>
</feature>
<dbReference type="PROSITE" id="PS00156">
    <property type="entry name" value="OMPDECASE"/>
    <property type="match status" value="1"/>
</dbReference>
<sequence>MAASSEVMPASSESIVLRLFEVDAVKFGDFTLKSGITSPVYFDLRVMISFPQLMTDVANLLWDKISASKFISLCGVPYTALPIATLMSASHNIPMLIRRKEAKGYGTKKLIEGIFRTGDVCLIVEDVVSSGSSVLDTAEALKSVGVLVTDAVVLLDREQGGRQKLQQEGITLHSVFTMTDILTILKGAGKLDSQTVDKVACYIEHNRFQPDQTVCSLKPKVYDYEERAKLCTNSVTRRLLEIMGEKRSNLALSADVTTSQELLQLVDKVGPHVCIVKTHIDILEDFTQETVTKLSQLAARHNFLIFEDRKFADIGNTVLHQFGGGMYNISSWAHIINAHGVPGPGVVHGLREVGASKGCGCLLIAEMSSAGNLATGDYTTATVSMAEANKDFVIGFISVNNLTSDPTFIHMTPGVQLTAGQDSLGQQYLTPSEVITNRGSDIIIVGRGIYEAKDPVEAAKQFQLAGYDAFVARLTEFMTS</sequence>
<dbReference type="InterPro" id="IPR013785">
    <property type="entry name" value="Aldolase_TIM"/>
</dbReference>
<dbReference type="Gene3D" id="3.20.20.70">
    <property type="entry name" value="Aldolase class I"/>
    <property type="match status" value="1"/>
</dbReference>
<evidence type="ECO:0000256" key="16">
    <source>
        <dbReference type="ARBA" id="ARBA00060327"/>
    </source>
</evidence>
<dbReference type="EMBL" id="CAJHNH020001035">
    <property type="protein sequence ID" value="CAG5121189.1"/>
    <property type="molecule type" value="Genomic_DNA"/>
</dbReference>
<evidence type="ECO:0000256" key="3">
    <source>
        <dbReference type="ARBA" id="ARBA00006221"/>
    </source>
</evidence>
<keyword evidence="13" id="KW-0511">Multifunctional enzyme</keyword>
<evidence type="ECO:0000256" key="9">
    <source>
        <dbReference type="ARBA" id="ARBA00022679"/>
    </source>
</evidence>
<reference evidence="21" key="1">
    <citation type="submission" date="2021-04" db="EMBL/GenBank/DDBJ databases">
        <authorList>
            <consortium name="Molecular Ecology Group"/>
        </authorList>
    </citation>
    <scope>NUCLEOTIDE SEQUENCE</scope>
</reference>